<evidence type="ECO:0000313" key="1">
    <source>
        <dbReference type="EMBL" id="KKL55712.1"/>
    </source>
</evidence>
<dbReference type="EMBL" id="LAZR01030745">
    <property type="protein sequence ID" value="KKL55712.1"/>
    <property type="molecule type" value="Genomic_DNA"/>
</dbReference>
<accession>A0A0F9FX13</accession>
<evidence type="ECO:0008006" key="2">
    <source>
        <dbReference type="Google" id="ProtNLM"/>
    </source>
</evidence>
<comment type="caution">
    <text evidence="1">The sequence shown here is derived from an EMBL/GenBank/DDBJ whole genome shotgun (WGS) entry which is preliminary data.</text>
</comment>
<protein>
    <recommendedName>
        <fullName evidence="2">Calcineurin-like phosphoesterase domain-containing protein</fullName>
    </recommendedName>
</protein>
<dbReference type="AlphaFoldDB" id="A0A0F9FX13"/>
<proteinExistence type="predicted"/>
<name>A0A0F9FX13_9ZZZZ</name>
<organism evidence="1">
    <name type="scientific">marine sediment metagenome</name>
    <dbReference type="NCBI Taxonomy" id="412755"/>
    <lineage>
        <taxon>unclassified sequences</taxon>
        <taxon>metagenomes</taxon>
        <taxon>ecological metagenomes</taxon>
    </lineage>
</organism>
<sequence length="308" mass="34296">MELVDARKWRKKDSNKIEVVDVQGIETYQLPWEPLKIMPIGDIQYDGAGGAADLKRLKRHLAWGIRNNVRFVGMGDMIDVLSPSNRQRMAAAGFYDTATTFFDKAVTSLEKELLKVLEPTKGMWLGLVQGHHYYPHLDGTTTDTRFADWLECPYLGDCSIIRLHFKDERSRQGKVLKMWVHHGNGGSGVLPTAIYNKLYHQKVRYPQVRLFLMGHVPQLGNVTLEGLDSEGPAGDPHLTHEDTKLVACGGFSRGYQQGSNFAGRAQGGYAEKGMMPPAVLGGVVITITPETAKFRGRSVRTLDLKVSS</sequence>
<gene>
    <name evidence="1" type="ORF">LCGC14_2252670</name>
</gene>
<reference evidence="1" key="1">
    <citation type="journal article" date="2015" name="Nature">
        <title>Complex archaea that bridge the gap between prokaryotes and eukaryotes.</title>
        <authorList>
            <person name="Spang A."/>
            <person name="Saw J.H."/>
            <person name="Jorgensen S.L."/>
            <person name="Zaremba-Niedzwiedzka K."/>
            <person name="Martijn J."/>
            <person name="Lind A.E."/>
            <person name="van Eijk R."/>
            <person name="Schleper C."/>
            <person name="Guy L."/>
            <person name="Ettema T.J."/>
        </authorList>
    </citation>
    <scope>NUCLEOTIDE SEQUENCE</scope>
</reference>